<accession>A0ABQ8TS68</accession>
<feature type="compositionally biased region" description="Basic and acidic residues" evidence="1">
    <location>
        <begin position="1"/>
        <end position="37"/>
    </location>
</feature>
<evidence type="ECO:0000313" key="3">
    <source>
        <dbReference type="Proteomes" id="UP001148838"/>
    </source>
</evidence>
<keyword evidence="3" id="KW-1185">Reference proteome</keyword>
<feature type="region of interest" description="Disordered" evidence="1">
    <location>
        <begin position="1"/>
        <end position="66"/>
    </location>
</feature>
<comment type="caution">
    <text evidence="2">The sequence shown here is derived from an EMBL/GenBank/DDBJ whole genome shotgun (WGS) entry which is preliminary data.</text>
</comment>
<sequence length="219" mass="25483">MRTRGKGEQGGEAKKIKGNRKETRGREEKQKEGTENKRNRKRTRRIKGQQEEHKESKGDSRFEPKEQREACRRLLFPVEWLREKQTDCLPKDSARRCERLQISGRQHSLKCAKGKRCRPVCTVVQQEEIESILASNYECTITIQANISSQEMLINSENTSKNKSAKVIKKTTSDSAATSMYENNIDQENVVHKVTERNNNKYYPILISQKYQMNFGLML</sequence>
<evidence type="ECO:0000313" key="2">
    <source>
        <dbReference type="EMBL" id="KAJ4449532.1"/>
    </source>
</evidence>
<reference evidence="2 3" key="1">
    <citation type="journal article" date="2022" name="Allergy">
        <title>Genome assembly and annotation of Periplaneta americana reveal a comprehensive cockroach allergen profile.</title>
        <authorList>
            <person name="Wang L."/>
            <person name="Xiong Q."/>
            <person name="Saelim N."/>
            <person name="Wang L."/>
            <person name="Nong W."/>
            <person name="Wan A.T."/>
            <person name="Shi M."/>
            <person name="Liu X."/>
            <person name="Cao Q."/>
            <person name="Hui J.H.L."/>
            <person name="Sookrung N."/>
            <person name="Leung T.F."/>
            <person name="Tungtrongchitr A."/>
            <person name="Tsui S.K.W."/>
        </authorList>
    </citation>
    <scope>NUCLEOTIDE SEQUENCE [LARGE SCALE GENOMIC DNA]</scope>
    <source>
        <strain evidence="2">PWHHKU_190912</strain>
    </source>
</reference>
<evidence type="ECO:0000256" key="1">
    <source>
        <dbReference type="SAM" id="MobiDB-lite"/>
    </source>
</evidence>
<feature type="compositionally biased region" description="Basic and acidic residues" evidence="1">
    <location>
        <begin position="48"/>
        <end position="66"/>
    </location>
</feature>
<organism evidence="2 3">
    <name type="scientific">Periplaneta americana</name>
    <name type="common">American cockroach</name>
    <name type="synonym">Blatta americana</name>
    <dbReference type="NCBI Taxonomy" id="6978"/>
    <lineage>
        <taxon>Eukaryota</taxon>
        <taxon>Metazoa</taxon>
        <taxon>Ecdysozoa</taxon>
        <taxon>Arthropoda</taxon>
        <taxon>Hexapoda</taxon>
        <taxon>Insecta</taxon>
        <taxon>Pterygota</taxon>
        <taxon>Neoptera</taxon>
        <taxon>Polyneoptera</taxon>
        <taxon>Dictyoptera</taxon>
        <taxon>Blattodea</taxon>
        <taxon>Blattoidea</taxon>
        <taxon>Blattidae</taxon>
        <taxon>Blattinae</taxon>
        <taxon>Periplaneta</taxon>
    </lineage>
</organism>
<proteinExistence type="predicted"/>
<dbReference type="EMBL" id="JAJSOF020000003">
    <property type="protein sequence ID" value="KAJ4449532.1"/>
    <property type="molecule type" value="Genomic_DNA"/>
</dbReference>
<name>A0ABQ8TS68_PERAM</name>
<dbReference type="Proteomes" id="UP001148838">
    <property type="component" value="Unassembled WGS sequence"/>
</dbReference>
<protein>
    <submittedName>
        <fullName evidence="2">Uncharacterized protein</fullName>
    </submittedName>
</protein>
<gene>
    <name evidence="2" type="ORF">ANN_00933</name>
</gene>
<feature type="compositionally biased region" description="Basic residues" evidence="1">
    <location>
        <begin position="38"/>
        <end position="47"/>
    </location>
</feature>